<sequence length="133" mass="15211">MSYDVDKDGYFTSEFNKKAGIPEDIKIYSSAMENFIKAQNNGILQSYTNIDIAKTIGNAYKIVSQLIEKTPELKGENSFSKEDLANYFPQNYLIDKNTLEVKQTFSYEEMKDINAKGGFKNINENEKLSPSFF</sequence>
<accession>A0AAU7E9J7</accession>
<organism evidence="1">
    <name type="scientific">Campylobacter sp. CCS1377</name>
    <dbReference type="NCBI Taxonomy" id="3158229"/>
    <lineage>
        <taxon>Bacteria</taxon>
        <taxon>Pseudomonadati</taxon>
        <taxon>Campylobacterota</taxon>
        <taxon>Epsilonproteobacteria</taxon>
        <taxon>Campylobacterales</taxon>
        <taxon>Campylobacteraceae</taxon>
        <taxon>Campylobacter</taxon>
    </lineage>
</organism>
<proteinExistence type="predicted"/>
<name>A0AAU7E9J7_9BACT</name>
<dbReference type="EMBL" id="CP155620">
    <property type="protein sequence ID" value="XBJ30102.1"/>
    <property type="molecule type" value="Genomic_DNA"/>
</dbReference>
<dbReference type="NCBIfam" id="NF046095">
    <property type="entry name" value="flg_dep_Cj0814"/>
    <property type="match status" value="1"/>
</dbReference>
<reference evidence="1" key="1">
    <citation type="submission" date="2024-05" db="EMBL/GenBank/DDBJ databases">
        <title>Campylobacter coli isolated from environmental waters in Slovenia.</title>
        <authorList>
            <person name="Zautner A.E."/>
            <person name="Bunk B."/>
            <person name="Riedel T."/>
            <person name="Sproeer C."/>
        </authorList>
    </citation>
    <scope>NUCLEOTIDE SEQUENCE</scope>
    <source>
        <strain evidence="1">CCS1377</strain>
    </source>
</reference>
<dbReference type="InterPro" id="IPR058078">
    <property type="entry name" value="Cj0814-like"/>
</dbReference>
<protein>
    <submittedName>
        <fullName evidence="1">Uncharacterized protein</fullName>
    </submittedName>
</protein>
<dbReference type="RefSeq" id="WP_348519106.1">
    <property type="nucleotide sequence ID" value="NZ_CP155620.1"/>
</dbReference>
<dbReference type="AlphaFoldDB" id="A0AAU7E9J7"/>
<gene>
    <name evidence="1" type="ORF">AAH949_04560</name>
</gene>
<evidence type="ECO:0000313" key="1">
    <source>
        <dbReference type="EMBL" id="XBJ30102.1"/>
    </source>
</evidence>